<accession>A0A2P2IP80</accession>
<evidence type="ECO:0000313" key="1">
    <source>
        <dbReference type="EMBL" id="MBW82997.1"/>
    </source>
</evidence>
<dbReference type="EMBL" id="GGEC01002514">
    <property type="protein sequence ID" value="MBW82997.1"/>
    <property type="molecule type" value="Transcribed_RNA"/>
</dbReference>
<protein>
    <submittedName>
        <fullName evidence="1">Uncharacterized protein</fullName>
    </submittedName>
</protein>
<reference evidence="1" key="1">
    <citation type="submission" date="2018-02" db="EMBL/GenBank/DDBJ databases">
        <title>Rhizophora mucronata_Transcriptome.</title>
        <authorList>
            <person name="Meera S.P."/>
            <person name="Sreeshan A."/>
            <person name="Augustine A."/>
        </authorList>
    </citation>
    <scope>NUCLEOTIDE SEQUENCE</scope>
    <source>
        <tissue evidence="1">Leaf</tissue>
    </source>
</reference>
<sequence length="67" mass="7665">MFCIISKNEKAENCSKENRAHLHCSRDGENWGMHLTAEGIVKARMAARKLGKEESLACIWSENKESW</sequence>
<organism evidence="1">
    <name type="scientific">Rhizophora mucronata</name>
    <name type="common">Asiatic mangrove</name>
    <dbReference type="NCBI Taxonomy" id="61149"/>
    <lineage>
        <taxon>Eukaryota</taxon>
        <taxon>Viridiplantae</taxon>
        <taxon>Streptophyta</taxon>
        <taxon>Embryophyta</taxon>
        <taxon>Tracheophyta</taxon>
        <taxon>Spermatophyta</taxon>
        <taxon>Magnoliopsida</taxon>
        <taxon>eudicotyledons</taxon>
        <taxon>Gunneridae</taxon>
        <taxon>Pentapetalae</taxon>
        <taxon>rosids</taxon>
        <taxon>fabids</taxon>
        <taxon>Malpighiales</taxon>
        <taxon>Rhizophoraceae</taxon>
        <taxon>Rhizophora</taxon>
    </lineage>
</organism>
<name>A0A2P2IP80_RHIMU</name>
<proteinExistence type="predicted"/>
<dbReference type="AlphaFoldDB" id="A0A2P2IP80"/>